<gene>
    <name evidence="2" type="ORF">IQ276_13515</name>
</gene>
<feature type="domain" description="Glycosyltransferase 2-like" evidence="1">
    <location>
        <begin position="319"/>
        <end position="430"/>
    </location>
</feature>
<protein>
    <submittedName>
        <fullName evidence="2">Glycosyltransferase family 2 protein</fullName>
    </submittedName>
</protein>
<dbReference type="AlphaFoldDB" id="A0A8J6ZLE0"/>
<accession>A0A8J6ZLE0</accession>
<dbReference type="SUPFAM" id="SSF53448">
    <property type="entry name" value="Nucleotide-diphospho-sugar transferases"/>
    <property type="match status" value="2"/>
</dbReference>
<dbReference type="PANTHER" id="PTHR43685:SF11">
    <property type="entry name" value="GLYCOSYLTRANSFERASE TAGX-RELATED"/>
    <property type="match status" value="1"/>
</dbReference>
<keyword evidence="3" id="KW-1185">Reference proteome</keyword>
<dbReference type="Gene3D" id="3.90.550.10">
    <property type="entry name" value="Spore Coat Polysaccharide Biosynthesis Protein SpsA, Chain A"/>
    <property type="match status" value="2"/>
</dbReference>
<dbReference type="InterPro" id="IPR001173">
    <property type="entry name" value="Glyco_trans_2-like"/>
</dbReference>
<proteinExistence type="predicted"/>
<dbReference type="Pfam" id="PF13641">
    <property type="entry name" value="Glyco_tranf_2_3"/>
    <property type="match status" value="1"/>
</dbReference>
<dbReference type="PANTHER" id="PTHR43685">
    <property type="entry name" value="GLYCOSYLTRANSFERASE"/>
    <property type="match status" value="1"/>
</dbReference>
<comment type="caution">
    <text evidence="2">The sequence shown here is derived from an EMBL/GenBank/DDBJ whole genome shotgun (WGS) entry which is preliminary data.</text>
</comment>
<dbReference type="EMBL" id="JADEXS010000156">
    <property type="protein sequence ID" value="MBE9023409.1"/>
    <property type="molecule type" value="Genomic_DNA"/>
</dbReference>
<name>A0A8J6ZLE0_DESMC</name>
<reference evidence="2" key="1">
    <citation type="submission" date="2020-10" db="EMBL/GenBank/DDBJ databases">
        <authorList>
            <person name="Castelo-Branco R."/>
            <person name="Eusebio N."/>
            <person name="Adriana R."/>
            <person name="Vieira A."/>
            <person name="Brugerolle De Fraissinette N."/>
            <person name="Rezende De Castro R."/>
            <person name="Schneider M.P."/>
            <person name="Vasconcelos V."/>
            <person name="Leao P.N."/>
        </authorList>
    </citation>
    <scope>NUCLEOTIDE SEQUENCE</scope>
    <source>
        <strain evidence="2">LEGE 12446</strain>
    </source>
</reference>
<dbReference type="InterPro" id="IPR050834">
    <property type="entry name" value="Glycosyltransf_2"/>
</dbReference>
<feature type="domain" description="Glycosyltransferase 2-like" evidence="1">
    <location>
        <begin position="17"/>
        <end position="137"/>
    </location>
</feature>
<dbReference type="Pfam" id="PF00535">
    <property type="entry name" value="Glycos_transf_2"/>
    <property type="match status" value="2"/>
</dbReference>
<dbReference type="CDD" id="cd04186">
    <property type="entry name" value="GT_2_like_c"/>
    <property type="match status" value="1"/>
</dbReference>
<dbReference type="RefSeq" id="WP_193917007.1">
    <property type="nucleotide sequence ID" value="NZ_JADEXS020000001.1"/>
</dbReference>
<dbReference type="InterPro" id="IPR029044">
    <property type="entry name" value="Nucleotide-diphossugar_trans"/>
</dbReference>
<evidence type="ECO:0000313" key="3">
    <source>
        <dbReference type="Proteomes" id="UP000622533"/>
    </source>
</evidence>
<evidence type="ECO:0000259" key="1">
    <source>
        <dbReference type="Pfam" id="PF00535"/>
    </source>
</evidence>
<dbReference type="Proteomes" id="UP000622533">
    <property type="component" value="Unassembled WGS sequence"/>
</dbReference>
<evidence type="ECO:0000313" key="2">
    <source>
        <dbReference type="EMBL" id="MBE9023409.1"/>
    </source>
</evidence>
<organism evidence="2 3">
    <name type="scientific">Desmonostoc muscorum LEGE 12446</name>
    <dbReference type="NCBI Taxonomy" id="1828758"/>
    <lineage>
        <taxon>Bacteria</taxon>
        <taxon>Bacillati</taxon>
        <taxon>Cyanobacteriota</taxon>
        <taxon>Cyanophyceae</taxon>
        <taxon>Nostocales</taxon>
        <taxon>Nostocaceae</taxon>
        <taxon>Desmonostoc</taxon>
    </lineage>
</organism>
<sequence length="620" mass="73316">MNTLKSHLPLPLIDISLVTYNSAEWIDNFFRSLLKQSYPTKLINVLLTDNQSSDDTVKLCNLISKNYSESFHSFQIFERPNLGFGCGHNFNLLNSESPYFLVSNVDLEFDRDAILTAVNTATTDDKDVASWEFRQKPFEHPKYYNPVTLETYWSSHACILFRRSALEKVRGYEEKIFLYGEDVELSYRLRDNGFRIKYCPSSVCWHYTYEYPNQVKRLQFLGSTLANSYIRLRYGSWNEIATIPLMYLRLWFSPPCISQQRLGLLINIWKILQNSLYFIFTRKGSEELFPINKWDYGFIRDGAFYGHQKKTFDSLPLVSVITRTYKGRLPYLKEAVTSVLNQTYLNIELVVVEDGSDEAQDYINQVAQTTRLKVIYKAEPKRGRCHTGNVGLSLTTGKFIVFLDDDDLFFADHIEILTNELIANPKIAATYSLSWEVATKLISLEPFRYEEISHKTIYRQPFSRAIMWHHNYIPIQSILFNRQLYERHGGFDESLENLEDWNLWTRYCLNDEFLLIEKTTSMYKIPYNLNDWITRKKKLDAYYEKAVEKQKELKLTLTIPQLMNLYQDLVGYERTLINSHWQLQLQLQSNFRYRLKTVFFKYNFLKSLYYFVSAIKHKIM</sequence>